<keyword evidence="2" id="KW-0472">Membrane</keyword>
<evidence type="ECO:0000256" key="1">
    <source>
        <dbReference type="SAM" id="MobiDB-lite"/>
    </source>
</evidence>
<protein>
    <submittedName>
        <fullName evidence="4">Uncharacterized protein</fullName>
    </submittedName>
</protein>
<organism evidence="4 5">
    <name type="scientific">Orbilia ellipsospora</name>
    <dbReference type="NCBI Taxonomy" id="2528407"/>
    <lineage>
        <taxon>Eukaryota</taxon>
        <taxon>Fungi</taxon>
        <taxon>Dikarya</taxon>
        <taxon>Ascomycota</taxon>
        <taxon>Pezizomycotina</taxon>
        <taxon>Orbiliomycetes</taxon>
        <taxon>Orbiliales</taxon>
        <taxon>Orbiliaceae</taxon>
        <taxon>Orbilia</taxon>
    </lineage>
</organism>
<comment type="caution">
    <text evidence="4">The sequence shown here is derived from an EMBL/GenBank/DDBJ whole genome shotgun (WGS) entry which is preliminary data.</text>
</comment>
<dbReference type="Proteomes" id="UP001365542">
    <property type="component" value="Unassembled WGS sequence"/>
</dbReference>
<dbReference type="EMBL" id="JAVHJO010000004">
    <property type="protein sequence ID" value="KAK6541148.1"/>
    <property type="molecule type" value="Genomic_DNA"/>
</dbReference>
<evidence type="ECO:0000256" key="2">
    <source>
        <dbReference type="SAM" id="Phobius"/>
    </source>
</evidence>
<gene>
    <name evidence="4" type="ORF">TWF694_008519</name>
</gene>
<feature type="signal peptide" evidence="3">
    <location>
        <begin position="1"/>
        <end position="20"/>
    </location>
</feature>
<evidence type="ECO:0000313" key="5">
    <source>
        <dbReference type="Proteomes" id="UP001365542"/>
    </source>
</evidence>
<evidence type="ECO:0000313" key="4">
    <source>
        <dbReference type="EMBL" id="KAK6541148.1"/>
    </source>
</evidence>
<keyword evidence="5" id="KW-1185">Reference proteome</keyword>
<accession>A0AAV9XGB6</accession>
<feature type="chain" id="PRO_5043911755" evidence="3">
    <location>
        <begin position="21"/>
        <end position="198"/>
    </location>
</feature>
<evidence type="ECO:0000256" key="3">
    <source>
        <dbReference type="SAM" id="SignalP"/>
    </source>
</evidence>
<keyword evidence="2" id="KW-1133">Transmembrane helix</keyword>
<sequence length="198" mass="19202">MKFTTIAFAAVAGLSSMVAAIPEVSGTITAGPVNTATAAGYDAGYSSTLSCINSCGAGNVYCQAQCQGLPTPDGAALNATHDCVAACPPGGSAAANAAWAKCQEACVSSYYYTASQSYSSYVMPTAAGFSSSGVPNVAAASVSSGAAAPSGTSAKTSGGASQTSNSTSPTQSPNAGAYVSTSMPMMGAIGLFFAALFL</sequence>
<feature type="region of interest" description="Disordered" evidence="1">
    <location>
        <begin position="148"/>
        <end position="174"/>
    </location>
</feature>
<keyword evidence="2" id="KW-0812">Transmembrane</keyword>
<dbReference type="AlphaFoldDB" id="A0AAV9XGB6"/>
<keyword evidence="3" id="KW-0732">Signal</keyword>
<proteinExistence type="predicted"/>
<reference evidence="4 5" key="1">
    <citation type="submission" date="2019-10" db="EMBL/GenBank/DDBJ databases">
        <authorList>
            <person name="Palmer J.M."/>
        </authorList>
    </citation>
    <scope>NUCLEOTIDE SEQUENCE [LARGE SCALE GENOMIC DNA]</scope>
    <source>
        <strain evidence="4 5">TWF694</strain>
    </source>
</reference>
<feature type="transmembrane region" description="Helical" evidence="2">
    <location>
        <begin position="175"/>
        <end position="197"/>
    </location>
</feature>
<name>A0AAV9XGB6_9PEZI</name>